<dbReference type="STRING" id="192904.SAMN04488514_12225"/>
<feature type="domain" description="Gfo/Idh/MocA-like oxidoreductase N-terminal" evidence="1">
    <location>
        <begin position="36"/>
        <end position="152"/>
    </location>
</feature>
<dbReference type="Pfam" id="PF22725">
    <property type="entry name" value="GFO_IDH_MocA_C3"/>
    <property type="match status" value="1"/>
</dbReference>
<dbReference type="InterPro" id="IPR036291">
    <property type="entry name" value="NAD(P)-bd_dom_sf"/>
</dbReference>
<name>A0A1G9YDB4_9FLAO</name>
<dbReference type="Gene3D" id="3.30.360.10">
    <property type="entry name" value="Dihydrodipicolinate Reductase, domain 2"/>
    <property type="match status" value="1"/>
</dbReference>
<dbReference type="Pfam" id="PF01408">
    <property type="entry name" value="GFO_IDH_MocA"/>
    <property type="match status" value="1"/>
</dbReference>
<organism evidence="3 4">
    <name type="scientific">Kriegella aquimaris</name>
    <dbReference type="NCBI Taxonomy" id="192904"/>
    <lineage>
        <taxon>Bacteria</taxon>
        <taxon>Pseudomonadati</taxon>
        <taxon>Bacteroidota</taxon>
        <taxon>Flavobacteriia</taxon>
        <taxon>Flavobacteriales</taxon>
        <taxon>Flavobacteriaceae</taxon>
        <taxon>Kriegella</taxon>
    </lineage>
</organism>
<evidence type="ECO:0000259" key="2">
    <source>
        <dbReference type="Pfam" id="PF22725"/>
    </source>
</evidence>
<feature type="domain" description="GFO/IDH/MocA-like oxidoreductase" evidence="2">
    <location>
        <begin position="165"/>
        <end position="291"/>
    </location>
</feature>
<dbReference type="EMBL" id="FNGV01000022">
    <property type="protein sequence ID" value="SDN07168.1"/>
    <property type="molecule type" value="Genomic_DNA"/>
</dbReference>
<dbReference type="SUPFAM" id="SSF55347">
    <property type="entry name" value="Glyceraldehyde-3-phosphate dehydrogenase-like, C-terminal domain"/>
    <property type="match status" value="1"/>
</dbReference>
<evidence type="ECO:0000259" key="1">
    <source>
        <dbReference type="Pfam" id="PF01408"/>
    </source>
</evidence>
<dbReference type="InterPro" id="IPR000683">
    <property type="entry name" value="Gfo/Idh/MocA-like_OxRdtase_N"/>
</dbReference>
<proteinExistence type="predicted"/>
<dbReference type="InterPro" id="IPR055170">
    <property type="entry name" value="GFO_IDH_MocA-like_dom"/>
</dbReference>
<dbReference type="PANTHER" id="PTHR43377">
    <property type="entry name" value="BILIVERDIN REDUCTASE A"/>
    <property type="match status" value="1"/>
</dbReference>
<dbReference type="GO" id="GO:0000166">
    <property type="term" value="F:nucleotide binding"/>
    <property type="evidence" value="ECO:0007669"/>
    <property type="project" value="InterPro"/>
</dbReference>
<evidence type="ECO:0000313" key="3">
    <source>
        <dbReference type="EMBL" id="SDN07168.1"/>
    </source>
</evidence>
<dbReference type="AlphaFoldDB" id="A0A1G9YDB4"/>
<dbReference type="Proteomes" id="UP000199440">
    <property type="component" value="Unassembled WGS sequence"/>
</dbReference>
<accession>A0A1G9YDB4</accession>
<dbReference type="Gene3D" id="3.40.50.720">
    <property type="entry name" value="NAD(P)-binding Rossmann-like Domain"/>
    <property type="match status" value="1"/>
</dbReference>
<reference evidence="3 4" key="1">
    <citation type="submission" date="2016-10" db="EMBL/GenBank/DDBJ databases">
        <authorList>
            <person name="de Groot N.N."/>
        </authorList>
    </citation>
    <scope>NUCLEOTIDE SEQUENCE [LARGE SCALE GENOMIC DNA]</scope>
    <source>
        <strain evidence="3 4">DSM 19886</strain>
    </source>
</reference>
<keyword evidence="4" id="KW-1185">Reference proteome</keyword>
<sequence>MSLYHLYKRLGTIIIIMILITTPQLVNSQTEAPLKVGIAGITHSHVHQLLRRPEQGDIKIVGIAESNRDLAKRYADRYGYSMDIVFSTVEEMIAATHPEAVTAFGSIYDHLGVVEACAPKGIHVMVEKPLAVSIAHVKKMEGLAKKHKIHLLTNYETTWYSSNHKAYEMVENNAIGELRKIVVHDGHEGPEEIGVNPEFLEWLTDPIKNGGGAVIDFGCYGANLVTWLMKGERPISVLAMTQTIKPEKYPKVDDEATIILKFPKSQAIIQASWNWPFSRKDMEIYGKTGFILSDNATNIRYRLDSKETVKSEKLEKRIAPYNDPFSFLSAVIRQKITLPPYALSSLENNVVVVEILEMAKESAKTGKAVQFKK</sequence>
<dbReference type="InterPro" id="IPR051450">
    <property type="entry name" value="Gfo/Idh/MocA_Oxidoreductases"/>
</dbReference>
<dbReference type="PANTHER" id="PTHR43377:SF1">
    <property type="entry name" value="BILIVERDIN REDUCTASE A"/>
    <property type="match status" value="1"/>
</dbReference>
<evidence type="ECO:0000313" key="4">
    <source>
        <dbReference type="Proteomes" id="UP000199440"/>
    </source>
</evidence>
<dbReference type="SUPFAM" id="SSF51735">
    <property type="entry name" value="NAD(P)-binding Rossmann-fold domains"/>
    <property type="match status" value="1"/>
</dbReference>
<gene>
    <name evidence="3" type="ORF">SAMN04488514_12225</name>
</gene>
<protein>
    <submittedName>
        <fullName evidence="3">Predicted dehydrogenase</fullName>
    </submittedName>
</protein>